<dbReference type="SFLD" id="SFLDS00052">
    <property type="entry name" value="Ferric_Reductase_Domain"/>
    <property type="match status" value="1"/>
</dbReference>
<dbReference type="Pfam" id="PF01794">
    <property type="entry name" value="Ferric_reduct"/>
    <property type="match status" value="1"/>
</dbReference>
<dbReference type="SFLD" id="SFLDG01168">
    <property type="entry name" value="Ferric_reductase_subgroup_(FRE"/>
    <property type="match status" value="1"/>
</dbReference>
<evidence type="ECO:0000259" key="13">
    <source>
        <dbReference type="PROSITE" id="PS51384"/>
    </source>
</evidence>
<dbReference type="Gene3D" id="3.40.50.80">
    <property type="entry name" value="Nucleotide-binding domain of ferredoxin-NADP reductase (FNR) module"/>
    <property type="match status" value="1"/>
</dbReference>
<feature type="transmembrane region" description="Helical" evidence="12">
    <location>
        <begin position="284"/>
        <end position="303"/>
    </location>
</feature>
<keyword evidence="6" id="KW-0521">NADP</keyword>
<keyword evidence="2" id="KW-0285">Flavoprotein</keyword>
<feature type="non-terminal residue" evidence="15">
    <location>
        <position position="1"/>
    </location>
</feature>
<keyword evidence="9 12" id="KW-0472">Membrane</keyword>
<dbReference type="GO" id="GO:0016175">
    <property type="term" value="F:superoxide-generating NAD(P)H oxidase activity"/>
    <property type="evidence" value="ECO:0007669"/>
    <property type="project" value="TreeGrafter"/>
</dbReference>
<dbReference type="SFLD" id="SFLDG01169">
    <property type="entry name" value="NADPH_oxidase_subgroup_(NOX)"/>
    <property type="match status" value="1"/>
</dbReference>
<accession>A0A814V890</accession>
<protein>
    <recommendedName>
        <fullName evidence="13">FAD-binding FR-type domain-containing protein</fullName>
    </recommendedName>
</protein>
<dbReference type="InterPro" id="IPR000778">
    <property type="entry name" value="Cyt_b245_heavy_chain"/>
</dbReference>
<keyword evidence="4" id="KW-0274">FAD</keyword>
<dbReference type="InterPro" id="IPR050369">
    <property type="entry name" value="RBOH/FRE"/>
</dbReference>
<evidence type="ECO:0000313" key="17">
    <source>
        <dbReference type="EMBL" id="CAF3948801.1"/>
    </source>
</evidence>
<dbReference type="PANTHER" id="PTHR11972:SF58">
    <property type="entry name" value="NADPH OXIDASE 5"/>
    <property type="match status" value="1"/>
</dbReference>
<feature type="compositionally biased region" description="Basic and acidic residues" evidence="11">
    <location>
        <begin position="465"/>
        <end position="478"/>
    </location>
</feature>
<evidence type="ECO:0000256" key="10">
    <source>
        <dbReference type="ARBA" id="ARBA00049908"/>
    </source>
</evidence>
<keyword evidence="18" id="KW-1185">Reference proteome</keyword>
<dbReference type="Proteomes" id="UP000663829">
    <property type="component" value="Unassembled WGS sequence"/>
</dbReference>
<feature type="transmembrane region" description="Helical" evidence="12">
    <location>
        <begin position="212"/>
        <end position="230"/>
    </location>
</feature>
<reference evidence="15" key="1">
    <citation type="submission" date="2021-02" db="EMBL/GenBank/DDBJ databases">
        <authorList>
            <person name="Nowell W R."/>
        </authorList>
    </citation>
    <scope>NUCLEOTIDE SEQUENCE</scope>
</reference>
<evidence type="ECO:0000313" key="15">
    <source>
        <dbReference type="EMBL" id="CAF1184499.1"/>
    </source>
</evidence>
<gene>
    <name evidence="15" type="ORF">GPM918_LOCUS22876</name>
    <name evidence="14" type="ORF">OVA965_LOCUS5798</name>
    <name evidence="17" type="ORF">SRO942_LOCUS22875</name>
    <name evidence="16" type="ORF">TMI583_LOCUS5793</name>
</gene>
<dbReference type="InterPro" id="IPR011992">
    <property type="entry name" value="EF-hand-dom_pair"/>
</dbReference>
<dbReference type="PROSITE" id="PS51384">
    <property type="entry name" value="FAD_FR"/>
    <property type="match status" value="1"/>
</dbReference>
<evidence type="ECO:0000256" key="8">
    <source>
        <dbReference type="ARBA" id="ARBA00023002"/>
    </source>
</evidence>
<comment type="caution">
    <text evidence="15">The sequence shown here is derived from an EMBL/GenBank/DDBJ whole genome shotgun (WGS) entry which is preliminary data.</text>
</comment>
<evidence type="ECO:0000256" key="11">
    <source>
        <dbReference type="SAM" id="MobiDB-lite"/>
    </source>
</evidence>
<dbReference type="EMBL" id="CAJNOQ010007972">
    <property type="protein sequence ID" value="CAF1184499.1"/>
    <property type="molecule type" value="Genomic_DNA"/>
</dbReference>
<dbReference type="InterPro" id="IPR013112">
    <property type="entry name" value="FAD-bd_8"/>
</dbReference>
<evidence type="ECO:0000256" key="4">
    <source>
        <dbReference type="ARBA" id="ARBA00022827"/>
    </source>
</evidence>
<dbReference type="CDD" id="cd06186">
    <property type="entry name" value="NOX_Duox_like_FAD_NADP"/>
    <property type="match status" value="1"/>
</dbReference>
<dbReference type="GO" id="GO:0043020">
    <property type="term" value="C:NADPH oxidase complex"/>
    <property type="evidence" value="ECO:0007669"/>
    <property type="project" value="TreeGrafter"/>
</dbReference>
<comment type="catalytic activity">
    <reaction evidence="10">
        <text>NADPH + 2 O2 = 2 superoxide + NADP(+) + H(+)</text>
        <dbReference type="Rhea" id="RHEA:63180"/>
        <dbReference type="ChEBI" id="CHEBI:15378"/>
        <dbReference type="ChEBI" id="CHEBI:15379"/>
        <dbReference type="ChEBI" id="CHEBI:18421"/>
        <dbReference type="ChEBI" id="CHEBI:57783"/>
        <dbReference type="ChEBI" id="CHEBI:58349"/>
    </reaction>
</comment>
<comment type="subcellular location">
    <subcellularLocation>
        <location evidence="1">Membrane</location>
        <topology evidence="1">Multi-pass membrane protein</topology>
    </subcellularLocation>
</comment>
<feature type="region of interest" description="Disordered" evidence="11">
    <location>
        <begin position="459"/>
        <end position="488"/>
    </location>
</feature>
<dbReference type="Proteomes" id="UP000681722">
    <property type="component" value="Unassembled WGS sequence"/>
</dbReference>
<evidence type="ECO:0000256" key="12">
    <source>
        <dbReference type="SAM" id="Phobius"/>
    </source>
</evidence>
<dbReference type="SUPFAM" id="SSF52343">
    <property type="entry name" value="Ferredoxin reductase-like, C-terminal NADP-linked domain"/>
    <property type="match status" value="1"/>
</dbReference>
<evidence type="ECO:0000256" key="9">
    <source>
        <dbReference type="ARBA" id="ARBA00023136"/>
    </source>
</evidence>
<dbReference type="InterPro" id="IPR017938">
    <property type="entry name" value="Riboflavin_synthase-like_b-brl"/>
</dbReference>
<dbReference type="SUPFAM" id="SSF47473">
    <property type="entry name" value="EF-hand"/>
    <property type="match status" value="1"/>
</dbReference>
<dbReference type="EMBL" id="CAJNOK010001671">
    <property type="protein sequence ID" value="CAF0824051.1"/>
    <property type="molecule type" value="Genomic_DNA"/>
</dbReference>
<sequence>RYSVAISSRRTAEIQLNGILNDPENFHRRHSTIPTVEYTIKRVAELLNTCPFIVERLLFAMKYRAVTTLSIDDLQKITRVLNSTFDTRTLVFFIMLDSNDDKFISGRELQKFYEQYLSEIKSLSVEKRDEVIKTLQRKLGISKPNAKINFEEFHTIISEDPNLVESLSKFTVQPLWYLSTNTDGQPKKANEFLRKLIPVDDHIDYHQTVGRIIGVLSIVHTIAHFINFGVEGKMSWPKYIFTLAAKSGWVHGFAPLSGVLLCVILAVIVICSMSYVRRGGHFQVFYWTHLLYAPFFILLILHAENFWKWIIAPLTVFLFEKVYSLIARFSAARGRTSLKSVTIEHSNVVSLNIHRPKSFDFRPGDYVLINIPKVAYYEWHPFTISSAPEEGNIIQVHISAVGNWTKQVYNRYKEMSQTDHDVHVPVHRADVQPVPFGLTIQEEDPLNDTTVDSVSIQLDSPQLTTEKRQSVDSEKTTETEATEESQATSRQELIFINGPYSSCARYIFDCKHVVLIGAGIGITPYASILSSLMAQFRASRFECKKCSHINYNMDRIQAHRLKKVDFIWVNRDIKNFEWFLSLLRSFELEQESYLVHNPDEPAPNRFLDMHLYFTALRNEGNIGSAPFDLVTRVYQDMCDQDIFTNLKVQTYTGRPKWDDIFKKLKRQSSNKNDVNVFFCGPATMAAGIKQYCQQYKFRFYEEKF</sequence>
<keyword evidence="7 12" id="KW-1133">Transmembrane helix</keyword>
<evidence type="ECO:0000256" key="6">
    <source>
        <dbReference type="ARBA" id="ARBA00022857"/>
    </source>
</evidence>
<name>A0A814V890_9BILA</name>
<evidence type="ECO:0000256" key="1">
    <source>
        <dbReference type="ARBA" id="ARBA00004141"/>
    </source>
</evidence>
<evidence type="ECO:0000256" key="2">
    <source>
        <dbReference type="ARBA" id="ARBA00022630"/>
    </source>
</evidence>
<dbReference type="PROSITE" id="PS00018">
    <property type="entry name" value="EF_HAND_1"/>
    <property type="match status" value="1"/>
</dbReference>
<evidence type="ECO:0000313" key="14">
    <source>
        <dbReference type="EMBL" id="CAF0824051.1"/>
    </source>
</evidence>
<feature type="transmembrane region" description="Helical" evidence="12">
    <location>
        <begin position="309"/>
        <end position="329"/>
    </location>
</feature>
<dbReference type="Proteomes" id="UP000682733">
    <property type="component" value="Unassembled WGS sequence"/>
</dbReference>
<dbReference type="EMBL" id="CAJOBC010007973">
    <property type="protein sequence ID" value="CAF3948801.1"/>
    <property type="molecule type" value="Genomic_DNA"/>
</dbReference>
<keyword evidence="3 12" id="KW-0812">Transmembrane</keyword>
<dbReference type="InterPro" id="IPR017927">
    <property type="entry name" value="FAD-bd_FR_type"/>
</dbReference>
<dbReference type="OrthoDB" id="167398at2759"/>
<evidence type="ECO:0000256" key="5">
    <source>
        <dbReference type="ARBA" id="ARBA00022837"/>
    </source>
</evidence>
<evidence type="ECO:0000256" key="3">
    <source>
        <dbReference type="ARBA" id="ARBA00022692"/>
    </source>
</evidence>
<evidence type="ECO:0000313" key="18">
    <source>
        <dbReference type="Proteomes" id="UP000663829"/>
    </source>
</evidence>
<dbReference type="InterPro" id="IPR039261">
    <property type="entry name" value="FNR_nucleotide-bd"/>
</dbReference>
<dbReference type="Pfam" id="PF08022">
    <property type="entry name" value="FAD_binding_8"/>
    <property type="match status" value="1"/>
</dbReference>
<dbReference type="InterPro" id="IPR018247">
    <property type="entry name" value="EF_Hand_1_Ca_BS"/>
</dbReference>
<keyword evidence="5" id="KW-0106">Calcium</keyword>
<evidence type="ECO:0000313" key="16">
    <source>
        <dbReference type="EMBL" id="CAF3608372.1"/>
    </source>
</evidence>
<feature type="domain" description="FAD-binding FR-type" evidence="13">
    <location>
        <begin position="331"/>
        <end position="442"/>
    </location>
</feature>
<dbReference type="Gene3D" id="2.40.30.10">
    <property type="entry name" value="Translation factors"/>
    <property type="match status" value="1"/>
</dbReference>
<dbReference type="SUPFAM" id="SSF63380">
    <property type="entry name" value="Riboflavin synthase domain-like"/>
    <property type="match status" value="1"/>
</dbReference>
<dbReference type="Gene3D" id="1.10.238.10">
    <property type="entry name" value="EF-hand"/>
    <property type="match status" value="1"/>
</dbReference>
<evidence type="ECO:0000256" key="7">
    <source>
        <dbReference type="ARBA" id="ARBA00022989"/>
    </source>
</evidence>
<keyword evidence="8" id="KW-0560">Oxidoreductase</keyword>
<dbReference type="GO" id="GO:0042554">
    <property type="term" value="P:superoxide anion generation"/>
    <property type="evidence" value="ECO:0007669"/>
    <property type="project" value="TreeGrafter"/>
</dbReference>
<proteinExistence type="predicted"/>
<dbReference type="Proteomes" id="UP000677228">
    <property type="component" value="Unassembled WGS sequence"/>
</dbReference>
<feature type="transmembrane region" description="Helical" evidence="12">
    <location>
        <begin position="250"/>
        <end position="272"/>
    </location>
</feature>
<dbReference type="GO" id="GO:0006952">
    <property type="term" value="P:defense response"/>
    <property type="evidence" value="ECO:0007669"/>
    <property type="project" value="TreeGrafter"/>
</dbReference>
<dbReference type="InterPro" id="IPR013130">
    <property type="entry name" value="Fe3_Rdtase_TM_dom"/>
</dbReference>
<dbReference type="AlphaFoldDB" id="A0A814V890"/>
<dbReference type="EMBL" id="CAJOBA010001670">
    <property type="protein sequence ID" value="CAF3608372.1"/>
    <property type="molecule type" value="Genomic_DNA"/>
</dbReference>
<dbReference type="PRINTS" id="PR00466">
    <property type="entry name" value="GP91PHOX"/>
</dbReference>
<dbReference type="Pfam" id="PF08030">
    <property type="entry name" value="NAD_binding_6"/>
    <property type="match status" value="1"/>
</dbReference>
<organism evidence="15 18">
    <name type="scientific">Didymodactylos carnosus</name>
    <dbReference type="NCBI Taxonomy" id="1234261"/>
    <lineage>
        <taxon>Eukaryota</taxon>
        <taxon>Metazoa</taxon>
        <taxon>Spiralia</taxon>
        <taxon>Gnathifera</taxon>
        <taxon>Rotifera</taxon>
        <taxon>Eurotatoria</taxon>
        <taxon>Bdelloidea</taxon>
        <taxon>Philodinida</taxon>
        <taxon>Philodinidae</taxon>
        <taxon>Didymodactylos</taxon>
    </lineage>
</organism>
<dbReference type="PANTHER" id="PTHR11972">
    <property type="entry name" value="NADPH OXIDASE"/>
    <property type="match status" value="1"/>
</dbReference>
<dbReference type="InterPro" id="IPR013121">
    <property type="entry name" value="Fe_red_NAD-bd_6"/>
</dbReference>